<organism evidence="1 2">
    <name type="scientific">Mojavia pulchra JT2-VF2</name>
    <dbReference type="NCBI Taxonomy" id="287848"/>
    <lineage>
        <taxon>Bacteria</taxon>
        <taxon>Bacillati</taxon>
        <taxon>Cyanobacteriota</taxon>
        <taxon>Cyanophyceae</taxon>
        <taxon>Nostocales</taxon>
        <taxon>Nostocaceae</taxon>
    </lineage>
</organism>
<dbReference type="EMBL" id="JAHHHN010000007">
    <property type="protein sequence ID" value="MBW4562408.1"/>
    <property type="molecule type" value="Genomic_DNA"/>
</dbReference>
<dbReference type="Proteomes" id="UP000715781">
    <property type="component" value="Unassembled WGS sequence"/>
</dbReference>
<sequence>MGRVWWVESIIELPKFNWFFGPFLNAKDAL</sequence>
<evidence type="ECO:0000313" key="2">
    <source>
        <dbReference type="Proteomes" id="UP000715781"/>
    </source>
</evidence>
<reference evidence="1" key="1">
    <citation type="submission" date="2021-05" db="EMBL/GenBank/DDBJ databases">
        <authorList>
            <person name="Pietrasiak N."/>
            <person name="Ward R."/>
            <person name="Stajich J.E."/>
            <person name="Kurbessoian T."/>
        </authorList>
    </citation>
    <scope>NUCLEOTIDE SEQUENCE</scope>
    <source>
        <strain evidence="1">JT2-VF2</strain>
    </source>
</reference>
<protein>
    <submittedName>
        <fullName evidence="1">DUF1816 domain-containing protein</fullName>
    </submittedName>
</protein>
<evidence type="ECO:0000313" key="1">
    <source>
        <dbReference type="EMBL" id="MBW4562408.1"/>
    </source>
</evidence>
<proteinExistence type="predicted"/>
<name>A0A951Q001_9NOST</name>
<comment type="caution">
    <text evidence="1">The sequence shown here is derived from an EMBL/GenBank/DDBJ whole genome shotgun (WGS) entry which is preliminary data.</text>
</comment>
<gene>
    <name evidence="1" type="ORF">KME32_14900</name>
</gene>
<dbReference type="AlphaFoldDB" id="A0A951Q001"/>
<reference evidence="1" key="2">
    <citation type="journal article" date="2022" name="Microbiol. Resour. Announc.">
        <title>Metagenome Sequencing to Explore Phylogenomics of Terrestrial Cyanobacteria.</title>
        <authorList>
            <person name="Ward R.D."/>
            <person name="Stajich J.E."/>
            <person name="Johansen J.R."/>
            <person name="Huntemann M."/>
            <person name="Clum A."/>
            <person name="Foster B."/>
            <person name="Foster B."/>
            <person name="Roux S."/>
            <person name="Palaniappan K."/>
            <person name="Varghese N."/>
            <person name="Mukherjee S."/>
            <person name="Reddy T.B.K."/>
            <person name="Daum C."/>
            <person name="Copeland A."/>
            <person name="Chen I.A."/>
            <person name="Ivanova N.N."/>
            <person name="Kyrpides N.C."/>
            <person name="Shapiro N."/>
            <person name="Eloe-Fadrosh E.A."/>
            <person name="Pietrasiak N."/>
        </authorList>
    </citation>
    <scope>NUCLEOTIDE SEQUENCE</scope>
    <source>
        <strain evidence="1">JT2-VF2</strain>
    </source>
</reference>
<accession>A0A951Q001</accession>